<sequence>MNRILRIKAGEISNVSKRDLKKAVKILLITLAVYIPLQIFTIKGGTNTLLIVAISSIFTVLISGGILWFMYGFKKLYYQSLIIKVNTEGVSKIIDTTTPPSLSGILKINWEQVKNSSQKHSISINWEDIKLIKENRYGLLIKGKQSNSFSGNGQFQIPKEIEEFNELKTFLFKVHRDKKEAVHVD</sequence>
<feature type="transmembrane region" description="Helical" evidence="1">
    <location>
        <begin position="48"/>
        <end position="71"/>
    </location>
</feature>
<keyword evidence="1" id="KW-0812">Transmembrane</keyword>
<dbReference type="RefSeq" id="WP_168882206.1">
    <property type="nucleotide sequence ID" value="NZ_JABAIL010000003.1"/>
</dbReference>
<reference evidence="2 3" key="1">
    <citation type="submission" date="2020-04" db="EMBL/GenBank/DDBJ databases">
        <title>Flammeovirga sp. SR4, a novel species isolated from seawater.</title>
        <authorList>
            <person name="Wang X."/>
        </authorList>
    </citation>
    <scope>NUCLEOTIDE SEQUENCE [LARGE SCALE GENOMIC DNA]</scope>
    <source>
        <strain evidence="2 3">SR4</strain>
    </source>
</reference>
<evidence type="ECO:0008006" key="4">
    <source>
        <dbReference type="Google" id="ProtNLM"/>
    </source>
</evidence>
<organism evidence="2 3">
    <name type="scientific">Flammeovirga agarivorans</name>
    <dbReference type="NCBI Taxonomy" id="2726742"/>
    <lineage>
        <taxon>Bacteria</taxon>
        <taxon>Pseudomonadati</taxon>
        <taxon>Bacteroidota</taxon>
        <taxon>Cytophagia</taxon>
        <taxon>Cytophagales</taxon>
        <taxon>Flammeovirgaceae</taxon>
        <taxon>Flammeovirga</taxon>
    </lineage>
</organism>
<protein>
    <recommendedName>
        <fullName evidence="4">YcxB-like protein domain-containing protein</fullName>
    </recommendedName>
</protein>
<keyword evidence="1" id="KW-1133">Transmembrane helix</keyword>
<name>A0A7X8XVP4_9BACT</name>
<accession>A0A7X8XVP4</accession>
<dbReference type="EMBL" id="JABAIL010000003">
    <property type="protein sequence ID" value="NLR91486.1"/>
    <property type="molecule type" value="Genomic_DNA"/>
</dbReference>
<dbReference type="AlphaFoldDB" id="A0A7X8XVP4"/>
<comment type="caution">
    <text evidence="2">The sequence shown here is derived from an EMBL/GenBank/DDBJ whole genome shotgun (WGS) entry which is preliminary data.</text>
</comment>
<gene>
    <name evidence="2" type="ORF">HGP29_09730</name>
</gene>
<dbReference type="Proteomes" id="UP000585050">
    <property type="component" value="Unassembled WGS sequence"/>
</dbReference>
<proteinExistence type="predicted"/>
<evidence type="ECO:0000256" key="1">
    <source>
        <dbReference type="SAM" id="Phobius"/>
    </source>
</evidence>
<evidence type="ECO:0000313" key="3">
    <source>
        <dbReference type="Proteomes" id="UP000585050"/>
    </source>
</evidence>
<evidence type="ECO:0000313" key="2">
    <source>
        <dbReference type="EMBL" id="NLR91486.1"/>
    </source>
</evidence>
<keyword evidence="3" id="KW-1185">Reference proteome</keyword>
<keyword evidence="1" id="KW-0472">Membrane</keyword>
<feature type="transmembrane region" description="Helical" evidence="1">
    <location>
        <begin position="23"/>
        <end position="42"/>
    </location>
</feature>